<accession>U1GQD9</accession>
<dbReference type="OrthoDB" id="5357734at2759"/>
<dbReference type="PANTHER" id="PTHR37576:SF2">
    <property type="entry name" value="DEFECT AT LOW TEMPERATURE PROTEIN 1"/>
    <property type="match status" value="1"/>
</dbReference>
<dbReference type="eggNOG" id="ENOG502TB42">
    <property type="taxonomic scope" value="Eukaryota"/>
</dbReference>
<dbReference type="Pfam" id="PF11374">
    <property type="entry name" value="DUF3176"/>
    <property type="match status" value="1"/>
</dbReference>
<protein>
    <submittedName>
        <fullName evidence="3">Uncharacterized protein</fullName>
    </submittedName>
</protein>
<keyword evidence="2" id="KW-0472">Membrane</keyword>
<dbReference type="HOGENOM" id="CLU_598554_0_0_1"/>
<evidence type="ECO:0000256" key="1">
    <source>
        <dbReference type="SAM" id="MobiDB-lite"/>
    </source>
</evidence>
<dbReference type="RefSeq" id="XP_007800105.1">
    <property type="nucleotide sequence ID" value="XM_007801914.1"/>
</dbReference>
<keyword evidence="2" id="KW-1133">Transmembrane helix</keyword>
<feature type="transmembrane region" description="Helical" evidence="2">
    <location>
        <begin position="349"/>
        <end position="372"/>
    </location>
</feature>
<dbReference type="GeneID" id="19238399"/>
<dbReference type="AlphaFoldDB" id="U1GQD9"/>
<keyword evidence="2" id="KW-0812">Transmembrane</keyword>
<evidence type="ECO:0000256" key="2">
    <source>
        <dbReference type="SAM" id="Phobius"/>
    </source>
</evidence>
<dbReference type="Proteomes" id="UP000019373">
    <property type="component" value="Unassembled WGS sequence"/>
</dbReference>
<feature type="compositionally biased region" description="Basic and acidic residues" evidence="1">
    <location>
        <begin position="36"/>
        <end position="55"/>
    </location>
</feature>
<dbReference type="InterPro" id="IPR021514">
    <property type="entry name" value="DUF3176"/>
</dbReference>
<keyword evidence="4" id="KW-1185">Reference proteome</keyword>
<evidence type="ECO:0000313" key="3">
    <source>
        <dbReference type="EMBL" id="ERF74166.1"/>
    </source>
</evidence>
<feature type="transmembrane region" description="Helical" evidence="2">
    <location>
        <begin position="73"/>
        <end position="94"/>
    </location>
</feature>
<gene>
    <name evidence="3" type="ORF">EPUS_03356</name>
</gene>
<proteinExistence type="predicted"/>
<dbReference type="OMA" id="NDIANMI"/>
<name>U1GQD9_ENDPU</name>
<dbReference type="PANTHER" id="PTHR37576">
    <property type="entry name" value="DEFECT AT LOW TEMPERATURE PROTEIN 1"/>
    <property type="match status" value="1"/>
</dbReference>
<feature type="transmembrane region" description="Helical" evidence="2">
    <location>
        <begin position="106"/>
        <end position="129"/>
    </location>
</feature>
<sequence>MDRILSTKFSNSKYSAIQTDQELRPKWSQRSNLDNNDIRPQYDERQGPYEDPNRDGGDQIASWKTGFWTNLPVLAIASLIGVFACTALAVGVLASSNGRAVQTWRFFTPSVCLAVLSVVSNALLAVALAEGLVISFWRKALHSCTGFGFKVDCELESNSIIQNVTLASWHNLFNTSVTLYPIPLNPYNDNTFFAGLQLDATFYEGFKVENSLSGQHMPYLLTSYICKLQGGIVANLTAPATRGWNSVIGGFQYAGDYLFSSQATFEYKGAISATRLAGSLVNQMVANTSDSWFITFHDPMDTMLDAMREIAFRAALQAGKNNVTVTNAQQSVPFTGHDTHTIYTMDTKYMVLGALVSLMGVVSVGATFYGWWQLGRKVSMSPLEIAKAFDAPLLREMGSNVSNERIPIYIKSQRVQYGVGTVRKRGDTTFKKVQEIEHLILGPVDSVRSPVAGVAYT</sequence>
<evidence type="ECO:0000313" key="4">
    <source>
        <dbReference type="Proteomes" id="UP000019373"/>
    </source>
</evidence>
<feature type="region of interest" description="Disordered" evidence="1">
    <location>
        <begin position="22"/>
        <end position="55"/>
    </location>
</feature>
<reference evidence="4" key="1">
    <citation type="journal article" date="2014" name="BMC Genomics">
        <title>Genome characteristics reveal the impact of lichenization on lichen-forming fungus Endocarpon pusillum Hedwig (Verrucariales, Ascomycota).</title>
        <authorList>
            <person name="Wang Y.-Y."/>
            <person name="Liu B."/>
            <person name="Zhang X.-Y."/>
            <person name="Zhou Q.-M."/>
            <person name="Zhang T."/>
            <person name="Li H."/>
            <person name="Yu Y.-F."/>
            <person name="Zhang X.-L."/>
            <person name="Hao X.-Y."/>
            <person name="Wang M."/>
            <person name="Wang L."/>
            <person name="Wei J.-C."/>
        </authorList>
    </citation>
    <scope>NUCLEOTIDE SEQUENCE [LARGE SCALE GENOMIC DNA]</scope>
    <source>
        <strain evidence="4">Z07020 / HMAS-L-300199</strain>
    </source>
</reference>
<dbReference type="EMBL" id="KE720887">
    <property type="protein sequence ID" value="ERF74166.1"/>
    <property type="molecule type" value="Genomic_DNA"/>
</dbReference>
<organism evidence="3 4">
    <name type="scientific">Endocarpon pusillum (strain Z07020 / HMAS-L-300199)</name>
    <name type="common">Lichen-forming fungus</name>
    <dbReference type="NCBI Taxonomy" id="1263415"/>
    <lineage>
        <taxon>Eukaryota</taxon>
        <taxon>Fungi</taxon>
        <taxon>Dikarya</taxon>
        <taxon>Ascomycota</taxon>
        <taxon>Pezizomycotina</taxon>
        <taxon>Eurotiomycetes</taxon>
        <taxon>Chaetothyriomycetidae</taxon>
        <taxon>Verrucariales</taxon>
        <taxon>Verrucariaceae</taxon>
        <taxon>Endocarpon</taxon>
    </lineage>
</organism>